<reference evidence="2" key="1">
    <citation type="submission" date="2019-02" db="EMBL/GenBank/DDBJ databases">
        <authorList>
            <person name="Gruber-Vodicka R. H."/>
            <person name="Seah K. B. B."/>
        </authorList>
    </citation>
    <scope>NUCLEOTIDE SEQUENCE</scope>
    <source>
        <strain evidence="2">BECK_BZ123</strain>
    </source>
</reference>
<feature type="region of interest" description="Disordered" evidence="1">
    <location>
        <begin position="1"/>
        <end position="43"/>
    </location>
</feature>
<feature type="region of interest" description="Disordered" evidence="1">
    <location>
        <begin position="66"/>
        <end position="86"/>
    </location>
</feature>
<name>A0A450YYJ4_9GAMM</name>
<proteinExistence type="predicted"/>
<evidence type="ECO:0000256" key="1">
    <source>
        <dbReference type="SAM" id="MobiDB-lite"/>
    </source>
</evidence>
<gene>
    <name evidence="2" type="ORF">BECKTC1821D_GA0114238_103328</name>
</gene>
<accession>A0A450YYJ4</accession>
<feature type="compositionally biased region" description="Basic residues" evidence="1">
    <location>
        <begin position="1"/>
        <end position="17"/>
    </location>
</feature>
<dbReference type="EMBL" id="CAADFS010000033">
    <property type="protein sequence ID" value="VFK46602.1"/>
    <property type="molecule type" value="Genomic_DNA"/>
</dbReference>
<sequence length="155" mass="17620">MKHRWHPRTGRQTRRVRALGQGIGTDRRTNDPHGSRSLPSLSLAGQDAGRLTGTLFGNGVSTGKVLRSGDRGTTRQRIPASRPRGNHWRGCSESDCGYGGEWDRFSFPWIKILSSLRQSIHHGGYIPRRIRYYSYCVGDPIRHGIFIIRHGMRVW</sequence>
<protein>
    <submittedName>
        <fullName evidence="2">Uncharacterized protein</fullName>
    </submittedName>
</protein>
<dbReference type="AlphaFoldDB" id="A0A450YYJ4"/>
<evidence type="ECO:0000313" key="2">
    <source>
        <dbReference type="EMBL" id="VFK46602.1"/>
    </source>
</evidence>
<organism evidence="2">
    <name type="scientific">Candidatus Kentrum sp. TC</name>
    <dbReference type="NCBI Taxonomy" id="2126339"/>
    <lineage>
        <taxon>Bacteria</taxon>
        <taxon>Pseudomonadati</taxon>
        <taxon>Pseudomonadota</taxon>
        <taxon>Gammaproteobacteria</taxon>
        <taxon>Candidatus Kentrum</taxon>
    </lineage>
</organism>
<feature type="compositionally biased region" description="Basic and acidic residues" evidence="1">
    <location>
        <begin position="25"/>
        <end position="34"/>
    </location>
</feature>